<dbReference type="InterPro" id="IPR045402">
    <property type="entry name" value="GAP1-N2"/>
</dbReference>
<evidence type="ECO:0000313" key="5">
    <source>
        <dbReference type="Proteomes" id="UP001500212"/>
    </source>
</evidence>
<protein>
    <submittedName>
        <fullName evidence="4">Uncharacterized protein</fullName>
    </submittedName>
</protein>
<name>A0ABP8TXM7_9ACTN</name>
<evidence type="ECO:0000259" key="3">
    <source>
        <dbReference type="Pfam" id="PF20014"/>
    </source>
</evidence>
<organism evidence="4 5">
    <name type="scientific">Actinoallomurus liliacearum</name>
    <dbReference type="NCBI Taxonomy" id="1080073"/>
    <lineage>
        <taxon>Bacteria</taxon>
        <taxon>Bacillati</taxon>
        <taxon>Actinomycetota</taxon>
        <taxon>Actinomycetes</taxon>
        <taxon>Streptosporangiales</taxon>
        <taxon>Thermomonosporaceae</taxon>
        <taxon>Actinoallomurus</taxon>
    </lineage>
</organism>
<reference evidence="5" key="1">
    <citation type="journal article" date="2019" name="Int. J. Syst. Evol. Microbiol.">
        <title>The Global Catalogue of Microorganisms (GCM) 10K type strain sequencing project: providing services to taxonomists for standard genome sequencing and annotation.</title>
        <authorList>
            <consortium name="The Broad Institute Genomics Platform"/>
            <consortium name="The Broad Institute Genome Sequencing Center for Infectious Disease"/>
            <person name="Wu L."/>
            <person name="Ma J."/>
        </authorList>
    </citation>
    <scope>NUCLEOTIDE SEQUENCE [LARGE SCALE GENOMIC DNA]</scope>
    <source>
        <strain evidence="5">JCM 17938</strain>
    </source>
</reference>
<sequence>MIWRLDYTSVERGPTGRSGFQFVEMSPDTPPDVIGAVTSYMAYRPPPGAPSAPGPEELAGFPTALTYGRADEYAVLARCRYTGRDYSGRYGNFLGQAIVATPEEMEGLRPIEFWDSPLWDAAVPADDPAAAVLTPGTAFDPETLVGRLGGERAHDRLAALLDAVATVVDAGHGRVVLVAEDVEVVARWIAVTSYSLPADLAAQLSFTTYAAAPDAAPQVIVGTVPAACPDGGFRLDEPFAPDGARPGRFARVITDCWRTGDLDGIDAVGELIADGPQGPGALEDAAARGSRGSGRSTDGETSSPGGTAGAPRHLQDGEVPSAGSAAAGGARPARNGEVPSPDGAAGGSPHLRGGGVSALDGAAALLALCRGDTAVSAGEQAVAAGLVRARGVPGWTWPSLRPALPAVGFELAAALADAVPEAAECCVRLALADPALRPRLTGVRLRDGLPEDFRTAMTGAPDLRALAGVVDLAVQVGGAVDADHLVAAAAACARRGAGDVAAAVEATPPLWREAMASGVVTGLEASASAVRRAMLTPEACAALGDRDWTRAPRTGGLVLSARADRLTATAALVELEPHGLPDIEDLLGVLWTEPPTVPECRWLVERLGPAMRRFAVLRALPRRVFDGLPLEAEEGVRLARLIHDRLPTLAGAARMVLTYERALRVGSEEDVAVFLTTLRRGEPLHERALAGVSRVFAGRSPAARARMLVAAPDTVRDDLAEPWPAAGLDRHGRTDLAEVEARLTEAGVAVAAIAAWADGLGRFARRQVESALTDRDPRLAAAWRRARRGA</sequence>
<keyword evidence="5" id="KW-1185">Reference proteome</keyword>
<dbReference type="Proteomes" id="UP001500212">
    <property type="component" value="Unassembled WGS sequence"/>
</dbReference>
<feature type="region of interest" description="Disordered" evidence="1">
    <location>
        <begin position="270"/>
        <end position="352"/>
    </location>
</feature>
<gene>
    <name evidence="4" type="ORF">GCM10023195_72610</name>
</gene>
<feature type="compositionally biased region" description="Low complexity" evidence="1">
    <location>
        <begin position="320"/>
        <end position="333"/>
    </location>
</feature>
<comment type="caution">
    <text evidence="4">The sequence shown here is derived from an EMBL/GenBank/DDBJ whole genome shotgun (WGS) entry which is preliminary data.</text>
</comment>
<feature type="compositionally biased region" description="Low complexity" evidence="1">
    <location>
        <begin position="287"/>
        <end position="296"/>
    </location>
</feature>
<proteinExistence type="predicted"/>
<feature type="domain" description="GTPase-associated protein 1 middle" evidence="3">
    <location>
        <begin position="153"/>
        <end position="227"/>
    </location>
</feature>
<evidence type="ECO:0000256" key="1">
    <source>
        <dbReference type="SAM" id="MobiDB-lite"/>
    </source>
</evidence>
<dbReference type="Pfam" id="PF20013">
    <property type="entry name" value="GAP1-N2"/>
    <property type="match status" value="1"/>
</dbReference>
<evidence type="ECO:0000313" key="4">
    <source>
        <dbReference type="EMBL" id="GAA4616341.1"/>
    </source>
</evidence>
<dbReference type="InterPro" id="IPR045401">
    <property type="entry name" value="GAP1-M"/>
</dbReference>
<dbReference type="EMBL" id="BAABHJ010000032">
    <property type="protein sequence ID" value="GAA4616341.1"/>
    <property type="molecule type" value="Genomic_DNA"/>
</dbReference>
<dbReference type="Pfam" id="PF20014">
    <property type="entry name" value="GAP1-M"/>
    <property type="match status" value="1"/>
</dbReference>
<evidence type="ECO:0000259" key="2">
    <source>
        <dbReference type="Pfam" id="PF20013"/>
    </source>
</evidence>
<feature type="domain" description="GTPase-associated protein 1 N-terminal" evidence="2">
    <location>
        <begin position="1"/>
        <end position="126"/>
    </location>
</feature>
<accession>A0ABP8TXM7</accession>
<dbReference type="RefSeq" id="WP_345364645.1">
    <property type="nucleotide sequence ID" value="NZ_BAABHJ010000032.1"/>
</dbReference>